<dbReference type="GO" id="GO:0004452">
    <property type="term" value="F:isopentenyl-diphosphate delta-isomerase activity"/>
    <property type="evidence" value="ECO:0007669"/>
    <property type="project" value="UniProtKB-UniRule"/>
</dbReference>
<evidence type="ECO:0000259" key="12">
    <source>
        <dbReference type="Pfam" id="PF01070"/>
    </source>
</evidence>
<sequence length="364" mass="39228">MNNEELIFSRKDQHLIFAVKEKVESTATTMLEDVKFVHQTILDYDFSEVDVSTQFFGHKVNAPLVISGMTGGTPLSGKINSMLAELAEEFHIPIGVGSQRAGLKDPSAADTFRVVKEKAPDVPRIANIGASQVSMGLSVGDAEKLIEMIDADVLAVHLNPLQEVLQPEGEPVFRSFLAGLEKLVSSVSVPVILKQTGEGFARESARKLVGIGIKGIDVGGLGGTSFAVIEGLRARLMGLDVLEEIARDFADWGVPTAASILEVRSVFPDILLIATGGVRNGVEVAKVIRLGADFAGMALPVIRSVYHGGVPGGRRFLDKTLKELRIAVYLVGGKDLKDLKKAPIIVTGKLKDWIIQRELIIRSE</sequence>
<evidence type="ECO:0000256" key="5">
    <source>
        <dbReference type="ARBA" id="ARBA00022723"/>
    </source>
</evidence>
<feature type="binding site" evidence="11">
    <location>
        <position position="163"/>
    </location>
    <ligand>
        <name>Mg(2+)</name>
        <dbReference type="ChEBI" id="CHEBI:18420"/>
    </ligand>
</feature>
<dbReference type="CDD" id="cd02811">
    <property type="entry name" value="IDI-2_FMN"/>
    <property type="match status" value="1"/>
</dbReference>
<dbReference type="PIRSF" id="PIRSF003314">
    <property type="entry name" value="IPP_isomerase"/>
    <property type="match status" value="1"/>
</dbReference>
<organism evidence="13 14">
    <name type="scientific">Thermofilum adornatum 1505</name>
    <dbReference type="NCBI Taxonomy" id="697581"/>
    <lineage>
        <taxon>Archaea</taxon>
        <taxon>Thermoproteota</taxon>
        <taxon>Thermoprotei</taxon>
        <taxon>Thermofilales</taxon>
        <taxon>Thermofilaceae</taxon>
        <taxon>Thermofilum</taxon>
    </lineage>
</organism>
<evidence type="ECO:0000256" key="4">
    <source>
        <dbReference type="ARBA" id="ARBA00022643"/>
    </source>
</evidence>
<comment type="subcellular location">
    <subcellularLocation>
        <location evidence="11">Cytoplasm</location>
    </subcellularLocation>
</comment>
<dbReference type="InterPro" id="IPR011179">
    <property type="entry name" value="IPdP_isomerase"/>
</dbReference>
<comment type="cofactor">
    <cofactor evidence="1 11">
        <name>FMN</name>
        <dbReference type="ChEBI" id="CHEBI:58210"/>
    </cofactor>
</comment>
<dbReference type="Proteomes" id="UP000266720">
    <property type="component" value="Chromosome"/>
</dbReference>
<comment type="function">
    <text evidence="11">Involved in the biosynthesis of isoprenoids. Catalyzes the 1,3-allylic rearrangement of the homoallylic substrate isopentenyl (IPP) to its allylic isomer, dimethylallyl diphosphate (DMAPP).</text>
</comment>
<dbReference type="PANTHER" id="PTHR43665:SF1">
    <property type="entry name" value="ISOPENTENYL-DIPHOSPHATE DELTA-ISOMERASE"/>
    <property type="match status" value="1"/>
</dbReference>
<dbReference type="HAMAP" id="MF_00354">
    <property type="entry name" value="Idi_2"/>
    <property type="match status" value="1"/>
</dbReference>
<keyword evidence="5 11" id="KW-0479">Metal-binding</keyword>
<evidence type="ECO:0000256" key="11">
    <source>
        <dbReference type="HAMAP-Rule" id="MF_00354"/>
    </source>
</evidence>
<keyword evidence="8 11" id="KW-0414">Isoprene biosynthesis</keyword>
<dbReference type="EC" id="5.3.3.2" evidence="11"/>
<feature type="binding site" evidence="11">
    <location>
        <position position="127"/>
    </location>
    <ligand>
        <name>FMN</name>
        <dbReference type="ChEBI" id="CHEBI:58210"/>
    </ligand>
</feature>
<dbReference type="NCBIfam" id="TIGR02151">
    <property type="entry name" value="IPP_isom_2"/>
    <property type="match status" value="1"/>
</dbReference>
<keyword evidence="3 11" id="KW-0285">Flavoprotein</keyword>
<accession>A0A3G1A9V5</accession>
<reference evidence="14" key="1">
    <citation type="book" date="2010" name="EXTREMOPHILES" publisher="0:0-0">
        <title>Complete genome sequences of ten hyperthermophilic archaea reveal their metabolic capabilities and possible ecological roles.</title>
        <editorList>
            <person name="?"/>
        </editorList>
        <authorList>
            <person name="Ravin N.V."/>
            <person name="Mardanov A.V."/>
            <person name="Bonch-Osmolovskaya E.A."/>
            <person name="Skryabin K.G."/>
        </authorList>
    </citation>
    <scope>NUCLEOTIDE SEQUENCE [LARGE SCALE GENOMIC DNA]</scope>
    <source>
        <strain evidence="14">1505</strain>
    </source>
</reference>
<evidence type="ECO:0000256" key="1">
    <source>
        <dbReference type="ARBA" id="ARBA00001917"/>
    </source>
</evidence>
<protein>
    <recommendedName>
        <fullName evidence="11">Isopentenyl-diphosphate delta-isomerase</fullName>
        <shortName evidence="11">IPP isomerase</shortName>
        <ecNumber evidence="11">5.3.3.2</ecNumber>
    </recommendedName>
    <alternativeName>
        <fullName evidence="11">Isopentenyl diphosphate:dimethylallyl diphosphate isomerase</fullName>
    </alternativeName>
    <alternativeName>
        <fullName evidence="11">Isopentenyl pyrophosphate isomerase</fullName>
    </alternativeName>
    <alternativeName>
        <fullName evidence="11">Type 2 isopentenyl diphosphate isomerase</fullName>
        <shortName evidence="11">IDI-2</shortName>
    </alternativeName>
</protein>
<evidence type="ECO:0000256" key="8">
    <source>
        <dbReference type="ARBA" id="ARBA00023229"/>
    </source>
</evidence>
<feature type="binding site" evidence="11">
    <location>
        <begin position="98"/>
        <end position="100"/>
    </location>
    <ligand>
        <name>substrate</name>
    </ligand>
</feature>
<feature type="domain" description="FMN-dependent dehydrogenase" evidence="12">
    <location>
        <begin position="180"/>
        <end position="342"/>
    </location>
</feature>
<feature type="binding site" evidence="11">
    <location>
        <position position="224"/>
    </location>
    <ligand>
        <name>FMN</name>
        <dbReference type="ChEBI" id="CHEBI:58210"/>
    </ligand>
</feature>
<dbReference type="GO" id="GO:0070402">
    <property type="term" value="F:NADPH binding"/>
    <property type="evidence" value="ECO:0007669"/>
    <property type="project" value="UniProtKB-UniRule"/>
</dbReference>
<evidence type="ECO:0000313" key="14">
    <source>
        <dbReference type="Proteomes" id="UP000266720"/>
    </source>
</evidence>
<evidence type="ECO:0000256" key="9">
    <source>
        <dbReference type="ARBA" id="ARBA00023235"/>
    </source>
</evidence>
<dbReference type="Gene3D" id="3.20.20.70">
    <property type="entry name" value="Aldolase class I"/>
    <property type="match status" value="1"/>
</dbReference>
<comment type="subunit">
    <text evidence="10 11">Homooctamer. Dimer of tetramers.</text>
</comment>
<evidence type="ECO:0000256" key="10">
    <source>
        <dbReference type="ARBA" id="ARBA00025810"/>
    </source>
</evidence>
<feature type="binding site" evidence="11">
    <location>
        <position position="67"/>
    </location>
    <ligand>
        <name>FMN</name>
        <dbReference type="ChEBI" id="CHEBI:58210"/>
    </ligand>
</feature>
<keyword evidence="7 11" id="KW-0521">NADP</keyword>
<dbReference type="SUPFAM" id="SSF51395">
    <property type="entry name" value="FMN-linked oxidoreductases"/>
    <property type="match status" value="1"/>
</dbReference>
<dbReference type="GeneID" id="25406928"/>
<dbReference type="STRING" id="697581.TCARB_1529"/>
<comment type="cofactor">
    <cofactor evidence="11">
        <name>NADPH</name>
        <dbReference type="ChEBI" id="CHEBI:57783"/>
    </cofactor>
</comment>
<dbReference type="AlphaFoldDB" id="A0A3G1A9V5"/>
<comment type="similarity">
    <text evidence="11">Belongs to the IPP isomerase type 2 family.</text>
</comment>
<comment type="caution">
    <text evidence="11">Lacks conserved residue(s) required for the propagation of feature annotation.</text>
</comment>
<feature type="binding site" evidence="11">
    <location>
        <position position="194"/>
    </location>
    <ligand>
        <name>FMN</name>
        <dbReference type="ChEBI" id="CHEBI:58210"/>
    </ligand>
</feature>
<dbReference type="GO" id="GO:0005737">
    <property type="term" value="C:cytoplasm"/>
    <property type="evidence" value="ECO:0007669"/>
    <property type="project" value="UniProtKB-SubCell"/>
</dbReference>
<feature type="binding site" evidence="11">
    <location>
        <position position="162"/>
    </location>
    <ligand>
        <name>substrate</name>
    </ligand>
</feature>
<keyword evidence="9 11" id="KW-0413">Isomerase</keyword>
<comment type="cofactor">
    <cofactor evidence="11">
        <name>Mg(2+)</name>
        <dbReference type="ChEBI" id="CHEBI:18420"/>
    </cofactor>
</comment>
<dbReference type="InterPro" id="IPR000262">
    <property type="entry name" value="FMN-dep_DH"/>
</dbReference>
<dbReference type="InterPro" id="IPR013785">
    <property type="entry name" value="Aldolase_TIM"/>
</dbReference>
<dbReference type="GO" id="GO:0008299">
    <property type="term" value="P:isoprenoid biosynthetic process"/>
    <property type="evidence" value="ECO:0007669"/>
    <property type="project" value="UniProtKB-UniRule"/>
</dbReference>
<dbReference type="Pfam" id="PF01070">
    <property type="entry name" value="FMN_dh"/>
    <property type="match status" value="1"/>
</dbReference>
<feature type="binding site" evidence="11">
    <location>
        <begin position="298"/>
        <end position="299"/>
    </location>
    <ligand>
        <name>FMN</name>
        <dbReference type="ChEBI" id="CHEBI:58210"/>
    </ligand>
</feature>
<gene>
    <name evidence="11" type="primary">fni</name>
    <name evidence="13" type="ORF">TCARB_1529</name>
</gene>
<comment type="catalytic activity">
    <reaction evidence="11">
        <text>isopentenyl diphosphate = dimethylallyl diphosphate</text>
        <dbReference type="Rhea" id="RHEA:23284"/>
        <dbReference type="ChEBI" id="CHEBI:57623"/>
        <dbReference type="ChEBI" id="CHEBI:128769"/>
        <dbReference type="EC" id="5.3.3.2"/>
    </reaction>
</comment>
<evidence type="ECO:0000256" key="6">
    <source>
        <dbReference type="ARBA" id="ARBA00022842"/>
    </source>
</evidence>
<feature type="binding site" evidence="11">
    <location>
        <position position="98"/>
    </location>
    <ligand>
        <name>FMN</name>
        <dbReference type="ChEBI" id="CHEBI:58210"/>
    </ligand>
</feature>
<proteinExistence type="inferred from homology"/>
<dbReference type="GO" id="GO:0010181">
    <property type="term" value="F:FMN binding"/>
    <property type="evidence" value="ECO:0007669"/>
    <property type="project" value="UniProtKB-UniRule"/>
</dbReference>
<dbReference type="PANTHER" id="PTHR43665">
    <property type="entry name" value="ISOPENTENYL-DIPHOSPHATE DELTA-ISOMERASE"/>
    <property type="match status" value="1"/>
</dbReference>
<dbReference type="GO" id="GO:0016491">
    <property type="term" value="F:oxidoreductase activity"/>
    <property type="evidence" value="ECO:0007669"/>
    <property type="project" value="InterPro"/>
</dbReference>
<dbReference type="RefSeq" id="WP_052887116.1">
    <property type="nucleotide sequence ID" value="NZ_CP007493.1"/>
</dbReference>
<dbReference type="EMBL" id="CP007493">
    <property type="protein sequence ID" value="AJB42571.1"/>
    <property type="molecule type" value="Genomic_DNA"/>
</dbReference>
<evidence type="ECO:0000313" key="13">
    <source>
        <dbReference type="EMBL" id="AJB42571.1"/>
    </source>
</evidence>
<feature type="binding site" evidence="11">
    <location>
        <begin position="68"/>
        <end position="70"/>
    </location>
    <ligand>
        <name>FMN</name>
        <dbReference type="ChEBI" id="CHEBI:58210"/>
    </ligand>
</feature>
<feature type="binding site" evidence="11">
    <location>
        <begin position="277"/>
        <end position="279"/>
    </location>
    <ligand>
        <name>FMN</name>
        <dbReference type="ChEBI" id="CHEBI:58210"/>
    </ligand>
</feature>
<keyword evidence="6 11" id="KW-0460">Magnesium</keyword>
<dbReference type="KEGG" id="tcb:TCARB_1529"/>
<evidence type="ECO:0000256" key="3">
    <source>
        <dbReference type="ARBA" id="ARBA00022630"/>
    </source>
</evidence>
<dbReference type="GO" id="GO:0000287">
    <property type="term" value="F:magnesium ion binding"/>
    <property type="evidence" value="ECO:0007669"/>
    <property type="project" value="UniProtKB-UniRule"/>
</dbReference>
<name>A0A3G1A9V5_9CREN</name>
<feature type="binding site" evidence="11">
    <location>
        <begin position="10"/>
        <end position="11"/>
    </location>
    <ligand>
        <name>substrate</name>
    </ligand>
</feature>
<evidence type="ECO:0000256" key="7">
    <source>
        <dbReference type="ARBA" id="ARBA00022857"/>
    </source>
</evidence>
<keyword evidence="4 11" id="KW-0288">FMN</keyword>
<evidence type="ECO:0000256" key="2">
    <source>
        <dbReference type="ARBA" id="ARBA00022490"/>
    </source>
</evidence>
<keyword evidence="2 11" id="KW-0963">Cytoplasm</keyword>